<dbReference type="AlphaFoldDB" id="A0A6J8BSC2"/>
<comment type="similarity">
    <text evidence="1">Belongs to the ATG10 family.</text>
</comment>
<dbReference type="GO" id="GO:0005829">
    <property type="term" value="C:cytosol"/>
    <property type="evidence" value="ECO:0007669"/>
    <property type="project" value="TreeGrafter"/>
</dbReference>
<dbReference type="EMBL" id="CACVKT020003881">
    <property type="protein sequence ID" value="CAC5386396.1"/>
    <property type="molecule type" value="Genomic_DNA"/>
</dbReference>
<keyword evidence="5" id="KW-0072">Autophagy</keyword>
<dbReference type="PANTHER" id="PTHR14957:SF1">
    <property type="entry name" value="UBIQUITIN-LIKE-CONJUGATING ENZYME ATG10"/>
    <property type="match status" value="1"/>
</dbReference>
<dbReference type="Proteomes" id="UP000507470">
    <property type="component" value="Unassembled WGS sequence"/>
</dbReference>
<dbReference type="GO" id="GO:0032446">
    <property type="term" value="P:protein modification by small protein conjugation"/>
    <property type="evidence" value="ECO:0007669"/>
    <property type="project" value="TreeGrafter"/>
</dbReference>
<keyword evidence="3" id="KW-0808">Transferase</keyword>
<dbReference type="InterPro" id="IPR007135">
    <property type="entry name" value="Atg3/Atg10"/>
</dbReference>
<dbReference type="PANTHER" id="PTHR14957">
    <property type="entry name" value="UBIQUITIN-LIKE-CONJUGATING ENZYME ATG10"/>
    <property type="match status" value="1"/>
</dbReference>
<dbReference type="Pfam" id="PF03987">
    <property type="entry name" value="Autophagy_act_C"/>
    <property type="match status" value="1"/>
</dbReference>
<dbReference type="OrthoDB" id="4089664at2759"/>
<proteinExistence type="inferred from homology"/>
<evidence type="ECO:0000313" key="7">
    <source>
        <dbReference type="EMBL" id="CAC5386396.1"/>
    </source>
</evidence>
<dbReference type="GO" id="GO:0000422">
    <property type="term" value="P:autophagy of mitochondrion"/>
    <property type="evidence" value="ECO:0007669"/>
    <property type="project" value="TreeGrafter"/>
</dbReference>
<accession>A0A6J8BSC2</accession>
<dbReference type="GO" id="GO:0061651">
    <property type="term" value="F:Atg12 conjugating enzyme activity"/>
    <property type="evidence" value="ECO:0007669"/>
    <property type="project" value="TreeGrafter"/>
</dbReference>
<evidence type="ECO:0000256" key="6">
    <source>
        <dbReference type="ARBA" id="ARBA00029833"/>
    </source>
</evidence>
<name>A0A6J8BSC2_MYTCO</name>
<evidence type="ECO:0000256" key="4">
    <source>
        <dbReference type="ARBA" id="ARBA00022786"/>
    </source>
</evidence>
<evidence type="ECO:0000256" key="3">
    <source>
        <dbReference type="ARBA" id="ARBA00022679"/>
    </source>
</evidence>
<sequence>MAAGSISGDEFVKLAHDFLVLAEKTKDSWKIKEIPDKQFYLSKKEVKKISRQHIEQKQVINSISSHWSIKQVFLQCRWIQYEDLTSIDKEDDCQLELSSTECVTYEYHVVYSHSYNVPVLYFNVYHQNGKLLSLDEVWSDIPECYRDRLLEERWSFITQQEHPLLGRPFFMLHPCHTKDLMAQVTSIQDDSHRNYLLSWLCAVGPVVGLEISPLYGYGHAKHGD</sequence>
<evidence type="ECO:0000313" key="8">
    <source>
        <dbReference type="Proteomes" id="UP000507470"/>
    </source>
</evidence>
<gene>
    <name evidence="7" type="ORF">MCOR_21844</name>
</gene>
<dbReference type="GO" id="GO:0000045">
    <property type="term" value="P:autophagosome assembly"/>
    <property type="evidence" value="ECO:0007669"/>
    <property type="project" value="TreeGrafter"/>
</dbReference>
<organism evidence="7 8">
    <name type="scientific">Mytilus coruscus</name>
    <name type="common">Sea mussel</name>
    <dbReference type="NCBI Taxonomy" id="42192"/>
    <lineage>
        <taxon>Eukaryota</taxon>
        <taxon>Metazoa</taxon>
        <taxon>Spiralia</taxon>
        <taxon>Lophotrochozoa</taxon>
        <taxon>Mollusca</taxon>
        <taxon>Bivalvia</taxon>
        <taxon>Autobranchia</taxon>
        <taxon>Pteriomorphia</taxon>
        <taxon>Mytilida</taxon>
        <taxon>Mytiloidea</taxon>
        <taxon>Mytilidae</taxon>
        <taxon>Mytilinae</taxon>
        <taxon>Mytilus</taxon>
    </lineage>
</organism>
<keyword evidence="4" id="KW-0833">Ubl conjugation pathway</keyword>
<protein>
    <recommendedName>
        <fullName evidence="2">Ubiquitin-like-conjugating enzyme ATG10</fullName>
    </recommendedName>
    <alternativeName>
        <fullName evidence="6">Autophagy-related protein 10</fullName>
    </alternativeName>
</protein>
<reference evidence="7 8" key="1">
    <citation type="submission" date="2020-06" db="EMBL/GenBank/DDBJ databases">
        <authorList>
            <person name="Li R."/>
            <person name="Bekaert M."/>
        </authorList>
    </citation>
    <scope>NUCLEOTIDE SEQUENCE [LARGE SCALE GENOMIC DNA]</scope>
    <source>
        <strain evidence="8">wild</strain>
    </source>
</reference>
<evidence type="ECO:0000256" key="1">
    <source>
        <dbReference type="ARBA" id="ARBA00005696"/>
    </source>
</evidence>
<dbReference type="Gene3D" id="3.30.1460.50">
    <property type="match status" value="1"/>
</dbReference>
<keyword evidence="8" id="KW-1185">Reference proteome</keyword>
<evidence type="ECO:0000256" key="2">
    <source>
        <dbReference type="ARBA" id="ARBA00021099"/>
    </source>
</evidence>
<evidence type="ECO:0000256" key="5">
    <source>
        <dbReference type="ARBA" id="ARBA00023006"/>
    </source>
</evidence>